<accession>A0A834M7N0</accession>
<evidence type="ECO:0000313" key="3">
    <source>
        <dbReference type="Proteomes" id="UP000625711"/>
    </source>
</evidence>
<reference evidence="2" key="1">
    <citation type="submission" date="2020-08" db="EMBL/GenBank/DDBJ databases">
        <title>Genome sequencing and assembly of the red palm weevil Rhynchophorus ferrugineus.</title>
        <authorList>
            <person name="Dias G.B."/>
            <person name="Bergman C.M."/>
            <person name="Manee M."/>
        </authorList>
    </citation>
    <scope>NUCLEOTIDE SEQUENCE</scope>
    <source>
        <strain evidence="2">AA-2017</strain>
        <tissue evidence="2">Whole larva</tissue>
    </source>
</reference>
<dbReference type="EMBL" id="JAACXV010014220">
    <property type="protein sequence ID" value="KAF7269535.1"/>
    <property type="molecule type" value="Genomic_DNA"/>
</dbReference>
<keyword evidence="1" id="KW-1133">Transmembrane helix</keyword>
<sequence>MLELIKSLILFMIIVLFEYYLIRLLNRPEIGFVWWEKILFALVGCCYLLLACYNTERFWELYFGGF</sequence>
<keyword evidence="1" id="KW-0472">Membrane</keyword>
<organism evidence="2 3">
    <name type="scientific">Rhynchophorus ferrugineus</name>
    <name type="common">Red palm weevil</name>
    <name type="synonym">Curculio ferrugineus</name>
    <dbReference type="NCBI Taxonomy" id="354439"/>
    <lineage>
        <taxon>Eukaryota</taxon>
        <taxon>Metazoa</taxon>
        <taxon>Ecdysozoa</taxon>
        <taxon>Arthropoda</taxon>
        <taxon>Hexapoda</taxon>
        <taxon>Insecta</taxon>
        <taxon>Pterygota</taxon>
        <taxon>Neoptera</taxon>
        <taxon>Endopterygota</taxon>
        <taxon>Coleoptera</taxon>
        <taxon>Polyphaga</taxon>
        <taxon>Cucujiformia</taxon>
        <taxon>Curculionidae</taxon>
        <taxon>Dryophthorinae</taxon>
        <taxon>Rhynchophorus</taxon>
    </lineage>
</organism>
<gene>
    <name evidence="2" type="ORF">GWI33_017429</name>
</gene>
<feature type="transmembrane region" description="Helical" evidence="1">
    <location>
        <begin position="7"/>
        <end position="26"/>
    </location>
</feature>
<keyword evidence="1" id="KW-0812">Transmembrane</keyword>
<comment type="caution">
    <text evidence="2">The sequence shown here is derived from an EMBL/GenBank/DDBJ whole genome shotgun (WGS) entry which is preliminary data.</text>
</comment>
<evidence type="ECO:0000313" key="2">
    <source>
        <dbReference type="EMBL" id="KAF7269535.1"/>
    </source>
</evidence>
<dbReference type="Proteomes" id="UP000625711">
    <property type="component" value="Unassembled WGS sequence"/>
</dbReference>
<name>A0A834M7N0_RHYFE</name>
<dbReference type="AlphaFoldDB" id="A0A834M7N0"/>
<proteinExistence type="predicted"/>
<evidence type="ECO:0000256" key="1">
    <source>
        <dbReference type="SAM" id="Phobius"/>
    </source>
</evidence>
<keyword evidence="3" id="KW-1185">Reference proteome</keyword>
<feature type="transmembrane region" description="Helical" evidence="1">
    <location>
        <begin position="32"/>
        <end position="53"/>
    </location>
</feature>
<protein>
    <submittedName>
        <fullName evidence="2">Uncharacterized protein</fullName>
    </submittedName>
</protein>